<gene>
    <name evidence="1" type="ORF">DC094_20820</name>
</gene>
<dbReference type="RefSeq" id="WP_116689047.1">
    <property type="nucleotide sequence ID" value="NZ_CAWNYD010000015.1"/>
</dbReference>
<dbReference type="AlphaFoldDB" id="A0A2V1GWK2"/>
<sequence length="104" mass="11873">MEKCFRKTAFRCHSKTRIKNIIPAGKSDVISYNLTVPSWVQSPLTVTTIVNYRKLNQRYALWSLGDLYQEIPVVEMARDTAQIAIKIQPPSISKNADSALYNKQ</sequence>
<keyword evidence="2" id="KW-1185">Reference proteome</keyword>
<evidence type="ECO:0000313" key="2">
    <source>
        <dbReference type="Proteomes" id="UP000244906"/>
    </source>
</evidence>
<dbReference type="Proteomes" id="UP000244906">
    <property type="component" value="Unassembled WGS sequence"/>
</dbReference>
<protein>
    <submittedName>
        <fullName evidence="1">Uncharacterized protein</fullName>
    </submittedName>
</protein>
<organism evidence="1 2">
    <name type="scientific">Pelagibaculum spongiae</name>
    <dbReference type="NCBI Taxonomy" id="2080658"/>
    <lineage>
        <taxon>Bacteria</taxon>
        <taxon>Pseudomonadati</taxon>
        <taxon>Pseudomonadota</taxon>
        <taxon>Gammaproteobacteria</taxon>
        <taxon>Oceanospirillales</taxon>
        <taxon>Pelagibaculum</taxon>
    </lineage>
</organism>
<dbReference type="OrthoDB" id="9814800at2"/>
<accession>A0A2V1GWK2</accession>
<name>A0A2V1GWK2_9GAMM</name>
<reference evidence="1 2" key="1">
    <citation type="submission" date="2018-04" db="EMBL/GenBank/DDBJ databases">
        <title>Thalassorhabdus spongiae gen. nov., sp. nov., isolated from a marine sponge in South-West Iceland.</title>
        <authorList>
            <person name="Knobloch S."/>
            <person name="Daussin A."/>
            <person name="Johannsson R."/>
            <person name="Marteinsson V.T."/>
        </authorList>
    </citation>
    <scope>NUCLEOTIDE SEQUENCE [LARGE SCALE GENOMIC DNA]</scope>
    <source>
        <strain evidence="1 2">Hp12</strain>
    </source>
</reference>
<comment type="caution">
    <text evidence="1">The sequence shown here is derived from an EMBL/GenBank/DDBJ whole genome shotgun (WGS) entry which is preliminary data.</text>
</comment>
<evidence type="ECO:0000313" key="1">
    <source>
        <dbReference type="EMBL" id="PVZ63529.1"/>
    </source>
</evidence>
<proteinExistence type="predicted"/>
<dbReference type="EMBL" id="QDDL01000015">
    <property type="protein sequence ID" value="PVZ63529.1"/>
    <property type="molecule type" value="Genomic_DNA"/>
</dbReference>